<organism evidence="5 6">
    <name type="scientific">Kutzneria viridogrisea</name>
    <dbReference type="NCBI Taxonomy" id="47990"/>
    <lineage>
        <taxon>Bacteria</taxon>
        <taxon>Bacillati</taxon>
        <taxon>Actinomycetota</taxon>
        <taxon>Actinomycetes</taxon>
        <taxon>Pseudonocardiales</taxon>
        <taxon>Pseudonocardiaceae</taxon>
        <taxon>Kutzneria</taxon>
    </lineage>
</organism>
<sequence>MTTDLVSILDSAAERWPERVAWTFDPGERLTFGEVGTRTLRYANALRERGVRPGDRVAVMLRNTAEFPLTWLALARLGAVMVPLNVKYRSADAEHVLRESEAAAIVTTPEFDELLAGIGPRVLHVADLESGLPETLDHKARPTDTVNIQFTSGTTGRPKGCVLSHRYWTVLGGSMVEEFPRLTGSDVLLTAQPFHYIDPQWNVVAGLLAGAELVVLDGFHPASFWAKVREHRVTYFYCLGAMPTLLLRMPPDELDRAHLVRAVQCSAIPPKLHAELEQRWGVGWYEAFGMTETGGDLRVTELDHDELVGTGCLGGPTRNREVRIVDGEILLRGPGMMNGYLNHEPVFREGWFHTGDLGRMDERGRVYHTGRLKDMIRRSGENIAAREVEEVLLTHPEVRLAAVVGVADELRGEEVKAHLVSEADPSELAEFCLQRLASFKVPRYWQRHEDLPRTASQRVAKAELAALHGPVFDRTTGQWSAT</sequence>
<name>A0ABR6BNF8_9PSEU</name>
<evidence type="ECO:0000313" key="5">
    <source>
        <dbReference type="EMBL" id="MBA8928162.1"/>
    </source>
</evidence>
<evidence type="ECO:0000259" key="3">
    <source>
        <dbReference type="Pfam" id="PF00501"/>
    </source>
</evidence>
<comment type="caution">
    <text evidence="5">The sequence shown here is derived from an EMBL/GenBank/DDBJ whole genome shotgun (WGS) entry which is preliminary data.</text>
</comment>
<dbReference type="SUPFAM" id="SSF56801">
    <property type="entry name" value="Acetyl-CoA synthetase-like"/>
    <property type="match status" value="1"/>
</dbReference>
<evidence type="ECO:0000313" key="6">
    <source>
        <dbReference type="Proteomes" id="UP000517916"/>
    </source>
</evidence>
<reference evidence="5 6" key="1">
    <citation type="submission" date="2020-08" db="EMBL/GenBank/DDBJ databases">
        <title>Genomic Encyclopedia of Archaeal and Bacterial Type Strains, Phase II (KMG-II): from individual species to whole genera.</title>
        <authorList>
            <person name="Goeker M."/>
        </authorList>
    </citation>
    <scope>NUCLEOTIDE SEQUENCE [LARGE SCALE GENOMIC DNA]</scope>
    <source>
        <strain evidence="5 6">DSM 43850</strain>
    </source>
</reference>
<dbReference type="InterPro" id="IPR025110">
    <property type="entry name" value="AMP-bd_C"/>
</dbReference>
<evidence type="ECO:0000259" key="4">
    <source>
        <dbReference type="Pfam" id="PF13193"/>
    </source>
</evidence>
<dbReference type="InterPro" id="IPR045851">
    <property type="entry name" value="AMP-bd_C_sf"/>
</dbReference>
<dbReference type="InterPro" id="IPR000873">
    <property type="entry name" value="AMP-dep_synth/lig_dom"/>
</dbReference>
<keyword evidence="6" id="KW-1185">Reference proteome</keyword>
<feature type="domain" description="AMP-dependent synthetase/ligase" evidence="3">
    <location>
        <begin position="10"/>
        <end position="341"/>
    </location>
</feature>
<dbReference type="PROSITE" id="PS00455">
    <property type="entry name" value="AMP_BINDING"/>
    <property type="match status" value="1"/>
</dbReference>
<dbReference type="GO" id="GO:0016874">
    <property type="term" value="F:ligase activity"/>
    <property type="evidence" value="ECO:0007669"/>
    <property type="project" value="UniProtKB-KW"/>
</dbReference>
<dbReference type="RefSeq" id="WP_318296610.1">
    <property type="nucleotide sequence ID" value="NZ_BAAABQ010000030.1"/>
</dbReference>
<dbReference type="InterPro" id="IPR020845">
    <property type="entry name" value="AMP-binding_CS"/>
</dbReference>
<dbReference type="Gene3D" id="3.40.50.12780">
    <property type="entry name" value="N-terminal domain of ligase-like"/>
    <property type="match status" value="1"/>
</dbReference>
<evidence type="ECO:0000256" key="1">
    <source>
        <dbReference type="ARBA" id="ARBA00006432"/>
    </source>
</evidence>
<dbReference type="Pfam" id="PF13193">
    <property type="entry name" value="AMP-binding_C"/>
    <property type="match status" value="1"/>
</dbReference>
<protein>
    <submittedName>
        <fullName evidence="5">Crotonobetaine/carnitine-CoA ligase</fullName>
        <ecNumber evidence="5">6.2.1.-</ecNumber>
    </submittedName>
</protein>
<dbReference type="EMBL" id="JACJID010000004">
    <property type="protein sequence ID" value="MBA8928162.1"/>
    <property type="molecule type" value="Genomic_DNA"/>
</dbReference>
<feature type="domain" description="AMP-binding enzyme C-terminal" evidence="4">
    <location>
        <begin position="387"/>
        <end position="456"/>
    </location>
</feature>
<dbReference type="Gene3D" id="3.30.300.30">
    <property type="match status" value="1"/>
</dbReference>
<dbReference type="PANTHER" id="PTHR43201:SF5">
    <property type="entry name" value="MEDIUM-CHAIN ACYL-COA LIGASE ACSF2, MITOCHONDRIAL"/>
    <property type="match status" value="1"/>
</dbReference>
<dbReference type="Proteomes" id="UP000517916">
    <property type="component" value="Unassembled WGS sequence"/>
</dbReference>
<proteinExistence type="inferred from homology"/>
<accession>A0ABR6BNF8</accession>
<dbReference type="EC" id="6.2.1.-" evidence="5"/>
<evidence type="ECO:0000256" key="2">
    <source>
        <dbReference type="ARBA" id="ARBA00022598"/>
    </source>
</evidence>
<gene>
    <name evidence="5" type="ORF">BC739_005379</name>
</gene>
<keyword evidence="2 5" id="KW-0436">Ligase</keyword>
<dbReference type="InterPro" id="IPR042099">
    <property type="entry name" value="ANL_N_sf"/>
</dbReference>
<dbReference type="PANTHER" id="PTHR43201">
    <property type="entry name" value="ACYL-COA SYNTHETASE"/>
    <property type="match status" value="1"/>
</dbReference>
<comment type="similarity">
    <text evidence="1">Belongs to the ATP-dependent AMP-binding enzyme family.</text>
</comment>
<dbReference type="Pfam" id="PF00501">
    <property type="entry name" value="AMP-binding"/>
    <property type="match status" value="1"/>
</dbReference>